<dbReference type="AlphaFoldDB" id="A0A1S7S2Q1"/>
<sequence>MIEFEQYGEGAHKLIGLHGWFGDENTFKTLENSLDPERFQCVWLAHRGYGKSKEIRGSYTMEEMADDALDVVRSLGWDKFSVIGHSMGGKAAQLLSAKAGGAVDKLVTVTPAPAVAIPFDEQTLGLFNAATYDPGSRAMVINFSTGGKLSPIWVDRLVKDSIARSTTEASAGYLHSWAGQDLSSMVRSFDAPTLVLVGANDPSITTESCRLDYGGKYSNLKIFALENSGHYPMEEIPLTFGATVEAFLGV</sequence>
<accession>A0A1S7S2Q1</accession>
<name>A0A1S7S2Q1_9HYPH</name>
<evidence type="ECO:0000313" key="2">
    <source>
        <dbReference type="EMBL" id="CUX61466.1"/>
    </source>
</evidence>
<dbReference type="SUPFAM" id="SSF53474">
    <property type="entry name" value="alpha/beta-Hydrolases"/>
    <property type="match status" value="1"/>
</dbReference>
<reference evidence="2 3" key="1">
    <citation type="submission" date="2016-01" db="EMBL/GenBank/DDBJ databases">
        <authorList>
            <person name="Oliw E.H."/>
        </authorList>
    </citation>
    <scope>NUCLEOTIDE SEQUENCE [LARGE SCALE GENOMIC DNA]</scope>
    <source>
        <strain evidence="2 3">Zutra 3-1</strain>
    </source>
</reference>
<organism evidence="2 3">
    <name type="scientific">Agrobacterium deltaense Zutra 3/1</name>
    <dbReference type="NCBI Taxonomy" id="1183427"/>
    <lineage>
        <taxon>Bacteria</taxon>
        <taxon>Pseudomonadati</taxon>
        <taxon>Pseudomonadota</taxon>
        <taxon>Alphaproteobacteria</taxon>
        <taxon>Hyphomicrobiales</taxon>
        <taxon>Rhizobiaceae</taxon>
        <taxon>Rhizobium/Agrobacterium group</taxon>
        <taxon>Agrobacterium</taxon>
    </lineage>
</organism>
<dbReference type="InterPro" id="IPR000073">
    <property type="entry name" value="AB_hydrolase_1"/>
</dbReference>
<dbReference type="Proteomes" id="UP000191987">
    <property type="component" value="Unassembled WGS sequence"/>
</dbReference>
<feature type="domain" description="AB hydrolase-1" evidence="1">
    <location>
        <begin position="17"/>
        <end position="234"/>
    </location>
</feature>
<dbReference type="PANTHER" id="PTHR43798">
    <property type="entry name" value="MONOACYLGLYCEROL LIPASE"/>
    <property type="match status" value="1"/>
</dbReference>
<dbReference type="EMBL" id="FBWG01000049">
    <property type="protein sequence ID" value="CUX61466.1"/>
    <property type="molecule type" value="Genomic_DNA"/>
</dbReference>
<dbReference type="Gene3D" id="3.40.50.1820">
    <property type="entry name" value="alpha/beta hydrolase"/>
    <property type="match status" value="1"/>
</dbReference>
<protein>
    <recommendedName>
        <fullName evidence="1">AB hydrolase-1 domain-containing protein</fullName>
    </recommendedName>
</protein>
<dbReference type="InterPro" id="IPR050266">
    <property type="entry name" value="AB_hydrolase_sf"/>
</dbReference>
<dbReference type="RefSeq" id="WP_080821156.1">
    <property type="nucleotide sequence ID" value="NZ_LT009750.1"/>
</dbReference>
<gene>
    <name evidence="2" type="ORF">AGR7C_pAt0066</name>
</gene>
<proteinExistence type="predicted"/>
<dbReference type="InterPro" id="IPR029058">
    <property type="entry name" value="AB_hydrolase_fold"/>
</dbReference>
<evidence type="ECO:0000259" key="1">
    <source>
        <dbReference type="Pfam" id="PF00561"/>
    </source>
</evidence>
<dbReference type="Pfam" id="PF00561">
    <property type="entry name" value="Abhydrolase_1"/>
    <property type="match status" value="1"/>
</dbReference>
<evidence type="ECO:0000313" key="3">
    <source>
        <dbReference type="Proteomes" id="UP000191987"/>
    </source>
</evidence>